<keyword evidence="2" id="KW-0195">Cyclin</keyword>
<dbReference type="GO" id="GO:0051301">
    <property type="term" value="P:cell division"/>
    <property type="evidence" value="ECO:0007669"/>
    <property type="project" value="UniProtKB-KW"/>
</dbReference>
<dbReference type="Pfam" id="PF00134">
    <property type="entry name" value="Cyclin_N"/>
    <property type="match status" value="1"/>
</dbReference>
<dbReference type="InterPro" id="IPR006671">
    <property type="entry name" value="Cyclin_N"/>
</dbReference>
<comment type="caution">
    <text evidence="5">The sequence shown here is derived from an EMBL/GenBank/DDBJ whole genome shotgun (WGS) entry which is preliminary data.</text>
</comment>
<accession>A0A834GSU4</accession>
<dbReference type="EMBL" id="WJXA01000006">
    <property type="protein sequence ID" value="KAF7141654.1"/>
    <property type="molecule type" value="Genomic_DNA"/>
</dbReference>
<gene>
    <name evidence="5" type="ORF">RHSIM_Rhsim06G0061900</name>
</gene>
<dbReference type="SUPFAM" id="SSF47954">
    <property type="entry name" value="Cyclin-like"/>
    <property type="match status" value="2"/>
</dbReference>
<dbReference type="Gene3D" id="1.10.472.10">
    <property type="entry name" value="Cyclin-like"/>
    <property type="match status" value="2"/>
</dbReference>
<keyword evidence="6" id="KW-1185">Reference proteome</keyword>
<reference evidence="5" key="1">
    <citation type="submission" date="2019-11" db="EMBL/GenBank/DDBJ databases">
        <authorList>
            <person name="Liu Y."/>
            <person name="Hou J."/>
            <person name="Li T.-Q."/>
            <person name="Guan C.-H."/>
            <person name="Wu X."/>
            <person name="Wu H.-Z."/>
            <person name="Ling F."/>
            <person name="Zhang R."/>
            <person name="Shi X.-G."/>
            <person name="Ren J.-P."/>
            <person name="Chen E.-F."/>
            <person name="Sun J.-M."/>
        </authorList>
    </citation>
    <scope>NUCLEOTIDE SEQUENCE</scope>
    <source>
        <strain evidence="5">Adult_tree_wgs_1</strain>
        <tissue evidence="5">Leaves</tissue>
    </source>
</reference>
<keyword evidence="3" id="KW-0131">Cell cycle</keyword>
<keyword evidence="1" id="KW-0132">Cell division</keyword>
<evidence type="ECO:0000256" key="3">
    <source>
        <dbReference type="ARBA" id="ARBA00023306"/>
    </source>
</evidence>
<sequence>MEDFPSGSTPPSLSTQLLSLETETCLNEADEEETFVCSAPGIEEDEYVQMLLRREINGGESEPPRVSIDDWIKRARLDAISWILKFLKILIQTRELFGFRFQTAYLSVAYLDRFLSRRIIDVNPALAFMQIPNNLLTTEKQSEKCWAIRLLSLACLSLAAKMEECSVPALAEFQVEEFNFGSKVIQRMELLVLNTLEWRMNSVTPFAYVHYFTKKLSKAHTPPKNTMSKAVQVILAMMRDVNLMDHRPSVIAGAATLVALDRKLTKQTLELEINSLSPNVFSEIEDLFSCYNRMQELDTGEATIPESPIRLRGMDACENSSVISALATKRKMLTFSDSDQNCGIPDEKRQR</sequence>
<dbReference type="Proteomes" id="UP000626092">
    <property type="component" value="Unassembled WGS sequence"/>
</dbReference>
<evidence type="ECO:0000313" key="5">
    <source>
        <dbReference type="EMBL" id="KAF7141654.1"/>
    </source>
</evidence>
<dbReference type="InterPro" id="IPR004367">
    <property type="entry name" value="Cyclin_C-dom"/>
</dbReference>
<evidence type="ECO:0000256" key="2">
    <source>
        <dbReference type="ARBA" id="ARBA00023127"/>
    </source>
</evidence>
<protein>
    <recommendedName>
        <fullName evidence="4">Cyclin C-terminal domain-containing protein</fullName>
    </recommendedName>
</protein>
<name>A0A834GSU4_RHOSS</name>
<feature type="domain" description="Cyclin C-terminal" evidence="4">
    <location>
        <begin position="203"/>
        <end position="326"/>
    </location>
</feature>
<organism evidence="5 6">
    <name type="scientific">Rhododendron simsii</name>
    <name type="common">Sims's rhododendron</name>
    <dbReference type="NCBI Taxonomy" id="118357"/>
    <lineage>
        <taxon>Eukaryota</taxon>
        <taxon>Viridiplantae</taxon>
        <taxon>Streptophyta</taxon>
        <taxon>Embryophyta</taxon>
        <taxon>Tracheophyta</taxon>
        <taxon>Spermatophyta</taxon>
        <taxon>Magnoliopsida</taxon>
        <taxon>eudicotyledons</taxon>
        <taxon>Gunneridae</taxon>
        <taxon>Pentapetalae</taxon>
        <taxon>asterids</taxon>
        <taxon>Ericales</taxon>
        <taxon>Ericaceae</taxon>
        <taxon>Ericoideae</taxon>
        <taxon>Rhodoreae</taxon>
        <taxon>Rhododendron</taxon>
    </lineage>
</organism>
<dbReference type="AlphaFoldDB" id="A0A834GSU4"/>
<proteinExistence type="predicted"/>
<dbReference type="SMART" id="SM01332">
    <property type="entry name" value="Cyclin_C"/>
    <property type="match status" value="1"/>
</dbReference>
<dbReference type="InterPro" id="IPR039361">
    <property type="entry name" value="Cyclin"/>
</dbReference>
<dbReference type="InterPro" id="IPR036915">
    <property type="entry name" value="Cyclin-like_sf"/>
</dbReference>
<dbReference type="OrthoDB" id="306099at2759"/>
<evidence type="ECO:0000256" key="1">
    <source>
        <dbReference type="ARBA" id="ARBA00022618"/>
    </source>
</evidence>
<evidence type="ECO:0000259" key="4">
    <source>
        <dbReference type="SMART" id="SM01332"/>
    </source>
</evidence>
<dbReference type="PANTHER" id="PTHR10177">
    <property type="entry name" value="CYCLINS"/>
    <property type="match status" value="1"/>
</dbReference>
<dbReference type="CDD" id="cd20544">
    <property type="entry name" value="CYCLIN_AtCycD-like_rpt2"/>
    <property type="match status" value="1"/>
</dbReference>
<evidence type="ECO:0000313" key="6">
    <source>
        <dbReference type="Proteomes" id="UP000626092"/>
    </source>
</evidence>